<keyword evidence="9" id="KW-0130">Cell adhesion</keyword>
<keyword evidence="12 16" id="KW-0472">Membrane</keyword>
<dbReference type="GO" id="GO:0007156">
    <property type="term" value="P:homophilic cell adhesion via plasma membrane adhesion molecules"/>
    <property type="evidence" value="ECO:0007669"/>
    <property type="project" value="InterPro"/>
</dbReference>
<dbReference type="GO" id="GO:0005509">
    <property type="term" value="F:calcium ion binding"/>
    <property type="evidence" value="ECO:0007669"/>
    <property type="project" value="InterPro"/>
</dbReference>
<keyword evidence="13" id="KW-0325">Glycoprotein</keyword>
<feature type="region of interest" description="Disordered" evidence="15">
    <location>
        <begin position="123"/>
        <end position="183"/>
    </location>
</feature>
<keyword evidence="19" id="KW-1185">Reference proteome</keyword>
<evidence type="ECO:0000256" key="15">
    <source>
        <dbReference type="SAM" id="MobiDB-lite"/>
    </source>
</evidence>
<dbReference type="GO" id="GO:0014069">
    <property type="term" value="C:postsynaptic density"/>
    <property type="evidence" value="ECO:0007669"/>
    <property type="project" value="TreeGrafter"/>
</dbReference>
<dbReference type="GO" id="GO:0002009">
    <property type="term" value="P:morphogenesis of an epithelium"/>
    <property type="evidence" value="ECO:0007669"/>
    <property type="project" value="UniProtKB-ARBA"/>
</dbReference>
<keyword evidence="5 16" id="KW-0812">Transmembrane</keyword>
<evidence type="ECO:0000256" key="3">
    <source>
        <dbReference type="ARBA" id="ARBA00004568"/>
    </source>
</evidence>
<gene>
    <name evidence="18" type="ORF">SKAU_G00380040</name>
</gene>
<dbReference type="GO" id="GO:0034332">
    <property type="term" value="P:adherens junction organization"/>
    <property type="evidence" value="ECO:0007669"/>
    <property type="project" value="TreeGrafter"/>
</dbReference>
<evidence type="ECO:0000256" key="2">
    <source>
        <dbReference type="ARBA" id="ARBA00004536"/>
    </source>
</evidence>
<reference evidence="18" key="1">
    <citation type="journal article" date="2023" name="Science">
        <title>Genome structures resolve the early diversification of teleost fishes.</title>
        <authorList>
            <person name="Parey E."/>
            <person name="Louis A."/>
            <person name="Montfort J."/>
            <person name="Bouchez O."/>
            <person name="Roques C."/>
            <person name="Iampietro C."/>
            <person name="Lluch J."/>
            <person name="Castinel A."/>
            <person name="Donnadieu C."/>
            <person name="Desvignes T."/>
            <person name="Floi Bucao C."/>
            <person name="Jouanno E."/>
            <person name="Wen M."/>
            <person name="Mejri S."/>
            <person name="Dirks R."/>
            <person name="Jansen H."/>
            <person name="Henkel C."/>
            <person name="Chen W.J."/>
            <person name="Zahm M."/>
            <person name="Cabau C."/>
            <person name="Klopp C."/>
            <person name="Thompson A.W."/>
            <person name="Robinson-Rechavi M."/>
            <person name="Braasch I."/>
            <person name="Lecointre G."/>
            <person name="Bobe J."/>
            <person name="Postlethwait J.H."/>
            <person name="Berthelot C."/>
            <person name="Roest Crollius H."/>
            <person name="Guiguen Y."/>
        </authorList>
    </citation>
    <scope>NUCLEOTIDE SEQUENCE</scope>
    <source>
        <strain evidence="18">WJC10195</strain>
    </source>
</reference>
<dbReference type="FunFam" id="4.10.900.10:FF:000001">
    <property type="entry name" value="Cadherin 2"/>
    <property type="match status" value="1"/>
</dbReference>
<dbReference type="GO" id="GO:0005912">
    <property type="term" value="C:adherens junction"/>
    <property type="evidence" value="ECO:0007669"/>
    <property type="project" value="UniProtKB-SubCell"/>
</dbReference>
<dbReference type="GO" id="GO:0045177">
    <property type="term" value="C:apical part of cell"/>
    <property type="evidence" value="ECO:0007669"/>
    <property type="project" value="TreeGrafter"/>
</dbReference>
<keyword evidence="6" id="KW-0479">Metal-binding</keyword>
<evidence type="ECO:0000256" key="4">
    <source>
        <dbReference type="ARBA" id="ARBA00022475"/>
    </source>
</evidence>
<evidence type="ECO:0000256" key="7">
    <source>
        <dbReference type="ARBA" id="ARBA00022737"/>
    </source>
</evidence>
<dbReference type="OrthoDB" id="6079678at2759"/>
<comment type="caution">
    <text evidence="18">The sequence shown here is derived from an EMBL/GenBank/DDBJ whole genome shotgun (WGS) entry which is preliminary data.</text>
</comment>
<evidence type="ECO:0000256" key="12">
    <source>
        <dbReference type="ARBA" id="ARBA00023136"/>
    </source>
</evidence>
<dbReference type="GO" id="GO:0016339">
    <property type="term" value="P:calcium-dependent cell-cell adhesion via plasma membrane cell adhesion molecules"/>
    <property type="evidence" value="ECO:0007669"/>
    <property type="project" value="TreeGrafter"/>
</dbReference>
<dbReference type="Pfam" id="PF01049">
    <property type="entry name" value="CADH_Y-type_LIR"/>
    <property type="match status" value="1"/>
</dbReference>
<evidence type="ECO:0000256" key="11">
    <source>
        <dbReference type="ARBA" id="ARBA00022989"/>
    </source>
</evidence>
<evidence type="ECO:0000256" key="14">
    <source>
        <dbReference type="RuleBase" id="RU004357"/>
    </source>
</evidence>
<name>A0A9Q1EDK4_SYNKA</name>
<dbReference type="Proteomes" id="UP001152622">
    <property type="component" value="Chromosome 19"/>
</dbReference>
<dbReference type="GO" id="GO:0016342">
    <property type="term" value="C:catenin complex"/>
    <property type="evidence" value="ECO:0007669"/>
    <property type="project" value="TreeGrafter"/>
</dbReference>
<keyword evidence="7" id="KW-0677">Repeat</keyword>
<comment type="function">
    <text evidence="14">Cadherins are calcium-dependent cell adhesion proteins.</text>
</comment>
<dbReference type="GO" id="GO:0008013">
    <property type="term" value="F:beta-catenin binding"/>
    <property type="evidence" value="ECO:0007669"/>
    <property type="project" value="TreeGrafter"/>
</dbReference>
<dbReference type="GO" id="GO:0000902">
    <property type="term" value="P:cell morphogenesis"/>
    <property type="evidence" value="ECO:0007669"/>
    <property type="project" value="TreeGrafter"/>
</dbReference>
<evidence type="ECO:0000256" key="5">
    <source>
        <dbReference type="ARBA" id="ARBA00022692"/>
    </source>
</evidence>
<dbReference type="GO" id="GO:0043005">
    <property type="term" value="C:neuron projection"/>
    <property type="evidence" value="ECO:0007669"/>
    <property type="project" value="TreeGrafter"/>
</dbReference>
<dbReference type="GO" id="GO:0014704">
    <property type="term" value="C:intercalated disc"/>
    <property type="evidence" value="ECO:0007669"/>
    <property type="project" value="TreeGrafter"/>
</dbReference>
<dbReference type="InterPro" id="IPR039808">
    <property type="entry name" value="Cadherin"/>
</dbReference>
<evidence type="ECO:0000256" key="16">
    <source>
        <dbReference type="SAM" id="Phobius"/>
    </source>
</evidence>
<evidence type="ECO:0000313" key="18">
    <source>
        <dbReference type="EMBL" id="KAJ8336784.1"/>
    </source>
</evidence>
<organism evidence="18 19">
    <name type="scientific">Synaphobranchus kaupii</name>
    <name type="common">Kaup's arrowtooth eel</name>
    <dbReference type="NCBI Taxonomy" id="118154"/>
    <lineage>
        <taxon>Eukaryota</taxon>
        <taxon>Metazoa</taxon>
        <taxon>Chordata</taxon>
        <taxon>Craniata</taxon>
        <taxon>Vertebrata</taxon>
        <taxon>Euteleostomi</taxon>
        <taxon>Actinopterygii</taxon>
        <taxon>Neopterygii</taxon>
        <taxon>Teleostei</taxon>
        <taxon>Anguilliformes</taxon>
        <taxon>Synaphobranchidae</taxon>
        <taxon>Synaphobranchus</taxon>
    </lineage>
</organism>
<dbReference type="AlphaFoldDB" id="A0A9Q1EDK4"/>
<keyword evidence="4" id="KW-1003">Cell membrane</keyword>
<comment type="subcellular location">
    <subcellularLocation>
        <location evidence="2">Cell junction</location>
        <location evidence="2">Adherens junction</location>
    </subcellularLocation>
    <subcellularLocation>
        <location evidence="3">Cell junction</location>
        <location evidence="3">Desmosome</location>
    </subcellularLocation>
    <subcellularLocation>
        <location evidence="1">Cell membrane</location>
        <topology evidence="1">Single-pass type I membrane protein</topology>
    </subcellularLocation>
</comment>
<dbReference type="PANTHER" id="PTHR24027">
    <property type="entry name" value="CADHERIN-23"/>
    <property type="match status" value="1"/>
</dbReference>
<dbReference type="GO" id="GO:0030057">
    <property type="term" value="C:desmosome"/>
    <property type="evidence" value="ECO:0007669"/>
    <property type="project" value="UniProtKB-SubCell"/>
</dbReference>
<dbReference type="GO" id="GO:0007416">
    <property type="term" value="P:synapse assembly"/>
    <property type="evidence" value="ECO:0007669"/>
    <property type="project" value="TreeGrafter"/>
</dbReference>
<evidence type="ECO:0000259" key="17">
    <source>
        <dbReference type="Pfam" id="PF01049"/>
    </source>
</evidence>
<keyword evidence="11 16" id="KW-1133">Transmembrane helix</keyword>
<evidence type="ECO:0000313" key="19">
    <source>
        <dbReference type="Proteomes" id="UP001152622"/>
    </source>
</evidence>
<evidence type="ECO:0000256" key="6">
    <source>
        <dbReference type="ARBA" id="ARBA00022723"/>
    </source>
</evidence>
<dbReference type="Gene3D" id="4.10.900.10">
    <property type="entry name" value="TCF3-CBD (Catenin binding domain)"/>
    <property type="match status" value="1"/>
</dbReference>
<dbReference type="GO" id="GO:0045296">
    <property type="term" value="F:cadherin binding"/>
    <property type="evidence" value="ECO:0007669"/>
    <property type="project" value="TreeGrafter"/>
</dbReference>
<evidence type="ECO:0000256" key="9">
    <source>
        <dbReference type="ARBA" id="ARBA00022889"/>
    </source>
</evidence>
<dbReference type="InterPro" id="IPR027397">
    <property type="entry name" value="Catenin-bd_sf"/>
</dbReference>
<dbReference type="GO" id="GO:0048787">
    <property type="term" value="C:presynaptic active zone membrane"/>
    <property type="evidence" value="ECO:0007669"/>
    <property type="project" value="TreeGrafter"/>
</dbReference>
<dbReference type="GO" id="GO:0099634">
    <property type="term" value="C:postsynaptic specialization membrane"/>
    <property type="evidence" value="ECO:0007669"/>
    <property type="project" value="TreeGrafter"/>
</dbReference>
<keyword evidence="10" id="KW-0965">Cell junction</keyword>
<sequence length="254" mass="28013">MWQTGPGDYAQLSLKLAFLESGIYEVPIIITDSGNLPMSNTSYLRVKVCQCDHNGDCADVERIIAAGLGTGAIISILLCIIILLILVLLFVVWMKRRDKERQAKQLLIDPEDDVRDNILKYDEEGGGEEDQDYDLSQLQQPDTVEPDSIKPVGIRRMDERPIHPEPQYPVRSAAPHPGDIGEFINEGLKAADNDPTAPPYDSLLVFDYEGSGSTAGSLSSLNSSSSGGDQDYDYLNDWGPRFKKLADMYGGNDD</sequence>
<feature type="transmembrane region" description="Helical" evidence="16">
    <location>
        <begin position="72"/>
        <end position="94"/>
    </location>
</feature>
<dbReference type="GO" id="GO:0007043">
    <property type="term" value="P:cell-cell junction assembly"/>
    <property type="evidence" value="ECO:0007669"/>
    <property type="project" value="TreeGrafter"/>
</dbReference>
<proteinExistence type="predicted"/>
<dbReference type="EMBL" id="JAINUF010000019">
    <property type="protein sequence ID" value="KAJ8336784.1"/>
    <property type="molecule type" value="Genomic_DNA"/>
</dbReference>
<dbReference type="InterPro" id="IPR000233">
    <property type="entry name" value="Cadherin_Y-type_LIR"/>
</dbReference>
<dbReference type="GO" id="GO:0044331">
    <property type="term" value="P:cell-cell adhesion mediated by cadherin"/>
    <property type="evidence" value="ECO:0007669"/>
    <property type="project" value="TreeGrafter"/>
</dbReference>
<accession>A0A9Q1EDK4</accession>
<dbReference type="GO" id="GO:0005737">
    <property type="term" value="C:cytoplasm"/>
    <property type="evidence" value="ECO:0007669"/>
    <property type="project" value="TreeGrafter"/>
</dbReference>
<feature type="domain" description="Cadherin Y-type LIR-motif" evidence="17">
    <location>
        <begin position="191"/>
        <end position="250"/>
    </location>
</feature>
<evidence type="ECO:0000256" key="13">
    <source>
        <dbReference type="ARBA" id="ARBA00023180"/>
    </source>
</evidence>
<dbReference type="GO" id="GO:0016477">
    <property type="term" value="P:cell migration"/>
    <property type="evidence" value="ECO:0007669"/>
    <property type="project" value="TreeGrafter"/>
</dbReference>
<feature type="compositionally biased region" description="Low complexity" evidence="15">
    <location>
        <begin position="210"/>
        <end position="228"/>
    </location>
</feature>
<protein>
    <recommendedName>
        <fullName evidence="17">Cadherin Y-type LIR-motif domain-containing protein</fullName>
    </recommendedName>
</protein>
<dbReference type="Gene3D" id="2.60.40.60">
    <property type="entry name" value="Cadherins"/>
    <property type="match status" value="1"/>
</dbReference>
<evidence type="ECO:0000256" key="1">
    <source>
        <dbReference type="ARBA" id="ARBA00004251"/>
    </source>
</evidence>
<evidence type="ECO:0000256" key="10">
    <source>
        <dbReference type="ARBA" id="ARBA00022949"/>
    </source>
</evidence>
<evidence type="ECO:0000256" key="8">
    <source>
        <dbReference type="ARBA" id="ARBA00022837"/>
    </source>
</evidence>
<feature type="region of interest" description="Disordered" evidence="15">
    <location>
        <begin position="208"/>
        <end position="231"/>
    </location>
</feature>
<feature type="compositionally biased region" description="Acidic residues" evidence="15">
    <location>
        <begin position="124"/>
        <end position="133"/>
    </location>
</feature>
<dbReference type="PANTHER" id="PTHR24027:SF79">
    <property type="entry name" value="CADHERIN-2"/>
    <property type="match status" value="1"/>
</dbReference>
<keyword evidence="8" id="KW-0106">Calcium</keyword>
<dbReference type="GO" id="GO:0030027">
    <property type="term" value="C:lamellipodium"/>
    <property type="evidence" value="ECO:0007669"/>
    <property type="project" value="TreeGrafter"/>
</dbReference>